<accession>A0A835IVV5</accession>
<evidence type="ECO:0000313" key="4">
    <source>
        <dbReference type="Proteomes" id="UP000631114"/>
    </source>
</evidence>
<organism evidence="3 4">
    <name type="scientific">Coptis chinensis</name>
    <dbReference type="NCBI Taxonomy" id="261450"/>
    <lineage>
        <taxon>Eukaryota</taxon>
        <taxon>Viridiplantae</taxon>
        <taxon>Streptophyta</taxon>
        <taxon>Embryophyta</taxon>
        <taxon>Tracheophyta</taxon>
        <taxon>Spermatophyta</taxon>
        <taxon>Magnoliopsida</taxon>
        <taxon>Ranunculales</taxon>
        <taxon>Ranunculaceae</taxon>
        <taxon>Coptidoideae</taxon>
        <taxon>Coptis</taxon>
    </lineage>
</organism>
<dbReference type="EMBL" id="JADFTS010000002">
    <property type="protein sequence ID" value="KAF9622528.1"/>
    <property type="molecule type" value="Genomic_DNA"/>
</dbReference>
<evidence type="ECO:0000313" key="3">
    <source>
        <dbReference type="EMBL" id="KAF9622528.1"/>
    </source>
</evidence>
<feature type="region of interest" description="Disordered" evidence="1">
    <location>
        <begin position="1"/>
        <end position="44"/>
    </location>
</feature>
<evidence type="ECO:0000256" key="1">
    <source>
        <dbReference type="SAM" id="MobiDB-lite"/>
    </source>
</evidence>
<reference evidence="3 4" key="1">
    <citation type="submission" date="2020-10" db="EMBL/GenBank/DDBJ databases">
        <title>The Coptis chinensis genome and diversification of protoberbering-type alkaloids.</title>
        <authorList>
            <person name="Wang B."/>
            <person name="Shu S."/>
            <person name="Song C."/>
            <person name="Liu Y."/>
        </authorList>
    </citation>
    <scope>NUCLEOTIDE SEQUENCE [LARGE SCALE GENOMIC DNA]</scope>
    <source>
        <strain evidence="3">HL-2020</strain>
        <tissue evidence="3">Leaf</tissue>
    </source>
</reference>
<feature type="domain" description="DUF7135" evidence="2">
    <location>
        <begin position="39"/>
        <end position="124"/>
    </location>
</feature>
<protein>
    <recommendedName>
        <fullName evidence="2">DUF7135 domain-containing protein</fullName>
    </recommendedName>
</protein>
<feature type="region of interest" description="Disordered" evidence="1">
    <location>
        <begin position="103"/>
        <end position="128"/>
    </location>
</feature>
<dbReference type="InterPro" id="IPR055559">
    <property type="entry name" value="CYPRO4_DUF7135"/>
</dbReference>
<dbReference type="Proteomes" id="UP000631114">
    <property type="component" value="Unassembled WGS sequence"/>
</dbReference>
<dbReference type="Pfam" id="PF23581">
    <property type="entry name" value="DUF7135"/>
    <property type="match status" value="1"/>
</dbReference>
<dbReference type="OrthoDB" id="1746509at2759"/>
<dbReference type="AlphaFoldDB" id="A0A835IVV5"/>
<name>A0A835IVV5_9MAGN</name>
<sequence length="128" mass="14289">MGASSSREGLEISDSETESDSEEQQEENYQDVQEEDSYTTCSPSSLADIDAKLKSLKLKYSSSSSSTQNPPNLKNPVKLYLHIGGNTPKAKWITSEKLTTYSFTKSSNFDNQESDDEDEDEDEDEGRI</sequence>
<evidence type="ECO:0000259" key="2">
    <source>
        <dbReference type="Pfam" id="PF23581"/>
    </source>
</evidence>
<gene>
    <name evidence="3" type="ORF">IFM89_031932</name>
</gene>
<keyword evidence="4" id="KW-1185">Reference proteome</keyword>
<feature type="compositionally biased region" description="Acidic residues" evidence="1">
    <location>
        <begin position="11"/>
        <end position="37"/>
    </location>
</feature>
<proteinExistence type="predicted"/>
<feature type="compositionally biased region" description="Acidic residues" evidence="1">
    <location>
        <begin position="112"/>
        <end position="128"/>
    </location>
</feature>
<comment type="caution">
    <text evidence="3">The sequence shown here is derived from an EMBL/GenBank/DDBJ whole genome shotgun (WGS) entry which is preliminary data.</text>
</comment>